<feature type="transmembrane region" description="Helical" evidence="1">
    <location>
        <begin position="12"/>
        <end position="33"/>
    </location>
</feature>
<gene>
    <name evidence="2" type="ORF">MNBD_ALPHA09-1101</name>
</gene>
<proteinExistence type="predicted"/>
<keyword evidence="1" id="KW-1133">Transmembrane helix</keyword>
<evidence type="ECO:0000256" key="1">
    <source>
        <dbReference type="SAM" id="Phobius"/>
    </source>
</evidence>
<keyword evidence="1" id="KW-0812">Transmembrane</keyword>
<keyword evidence="1" id="KW-0472">Membrane</keyword>
<dbReference type="EMBL" id="UOEM01000004">
    <property type="protein sequence ID" value="VAW10101.1"/>
    <property type="molecule type" value="Genomic_DNA"/>
</dbReference>
<name>A0A3B0SUQ3_9ZZZZ</name>
<accession>A0A3B0SUQ3</accession>
<dbReference type="AlphaFoldDB" id="A0A3B0SUQ3"/>
<sequence length="34" mass="4057">MYLLKKMRLVDFIIFIGMAVNAVVIVLILYYFVF</sequence>
<evidence type="ECO:0000313" key="2">
    <source>
        <dbReference type="EMBL" id="VAW10101.1"/>
    </source>
</evidence>
<protein>
    <submittedName>
        <fullName evidence="2">Uncharacterized protein</fullName>
    </submittedName>
</protein>
<organism evidence="2">
    <name type="scientific">hydrothermal vent metagenome</name>
    <dbReference type="NCBI Taxonomy" id="652676"/>
    <lineage>
        <taxon>unclassified sequences</taxon>
        <taxon>metagenomes</taxon>
        <taxon>ecological metagenomes</taxon>
    </lineage>
</organism>
<reference evidence="2" key="1">
    <citation type="submission" date="2018-06" db="EMBL/GenBank/DDBJ databases">
        <authorList>
            <person name="Zhirakovskaya E."/>
        </authorList>
    </citation>
    <scope>NUCLEOTIDE SEQUENCE</scope>
</reference>